<dbReference type="Proteomes" id="UP001180840">
    <property type="component" value="Unassembled WGS sequence"/>
</dbReference>
<reference evidence="2" key="1">
    <citation type="submission" date="2023-07" db="EMBL/GenBank/DDBJ databases">
        <title>Sequencing the genomes of 1000 actinobacteria strains.</title>
        <authorList>
            <person name="Klenk H.-P."/>
        </authorList>
    </citation>
    <scope>NUCLEOTIDE SEQUENCE</scope>
    <source>
        <strain evidence="2">DSM 107476</strain>
    </source>
</reference>
<evidence type="ECO:0000313" key="3">
    <source>
        <dbReference type="Proteomes" id="UP001180840"/>
    </source>
</evidence>
<dbReference type="PANTHER" id="PTHR31891">
    <property type="entry name" value="FORMAMIDASE C869.04-RELATED"/>
    <property type="match status" value="1"/>
</dbReference>
<evidence type="ECO:0000256" key="1">
    <source>
        <dbReference type="SAM" id="MobiDB-lite"/>
    </source>
</evidence>
<organism evidence="2 3">
    <name type="scientific">Corynebacterium guangdongense</name>
    <dbReference type="NCBI Taxonomy" id="1783348"/>
    <lineage>
        <taxon>Bacteria</taxon>
        <taxon>Bacillati</taxon>
        <taxon>Actinomycetota</taxon>
        <taxon>Actinomycetes</taxon>
        <taxon>Mycobacteriales</taxon>
        <taxon>Corynebacteriaceae</taxon>
        <taxon>Corynebacterium</taxon>
    </lineage>
</organism>
<keyword evidence="3" id="KW-1185">Reference proteome</keyword>
<name>A0ABU1ZY96_9CORY</name>
<dbReference type="Gene3D" id="2.60.120.580">
    <property type="entry name" value="Acetamidase/Formamidase-like domains"/>
    <property type="match status" value="1"/>
</dbReference>
<accession>A0ABU1ZY96</accession>
<comment type="caution">
    <text evidence="2">The sequence shown here is derived from an EMBL/GenBank/DDBJ whole genome shotgun (WGS) entry which is preliminary data.</text>
</comment>
<dbReference type="SUPFAM" id="SSF141130">
    <property type="entry name" value="Acetamidase/Formamidase-like"/>
    <property type="match status" value="1"/>
</dbReference>
<feature type="compositionally biased region" description="Low complexity" evidence="1">
    <location>
        <begin position="107"/>
        <end position="118"/>
    </location>
</feature>
<evidence type="ECO:0000313" key="2">
    <source>
        <dbReference type="EMBL" id="MDR7329901.1"/>
    </source>
</evidence>
<proteinExistence type="predicted"/>
<protein>
    <submittedName>
        <fullName evidence="2">Acetamidase/formamidase</fullName>
    </submittedName>
</protein>
<feature type="region of interest" description="Disordered" evidence="1">
    <location>
        <begin position="107"/>
        <end position="130"/>
    </location>
</feature>
<dbReference type="EMBL" id="JAVDXZ010000001">
    <property type="protein sequence ID" value="MDR7329901.1"/>
    <property type="molecule type" value="Genomic_DNA"/>
</dbReference>
<dbReference type="Pfam" id="PF03069">
    <property type="entry name" value="FmdA_AmdA"/>
    <property type="match status" value="1"/>
</dbReference>
<dbReference type="PANTHER" id="PTHR31891:SF1">
    <property type="entry name" value="FORMAMIDASE C869.04-RELATED"/>
    <property type="match status" value="1"/>
</dbReference>
<sequence length="130" mass="13798">MAAQTTPPRENGGNQDIKGLTRGSRVLYPVYVYGVNLSVGDLHFSQGDGEITLCGAIEMGGFVELHVDLIPGGMETFNINGQAFFVPGDQPPRHDDWIAFSGISAPRTASSATSTPTSLISEPACRRSTT</sequence>
<dbReference type="InterPro" id="IPR004304">
    <property type="entry name" value="FmdA_AmdA"/>
</dbReference>
<gene>
    <name evidence="2" type="ORF">J2S39_001577</name>
</gene>